<name>B3RNF1_TRIAD</name>
<dbReference type="GO" id="GO:0005524">
    <property type="term" value="F:ATP binding"/>
    <property type="evidence" value="ECO:0007669"/>
    <property type="project" value="UniProtKB-KW"/>
</dbReference>
<sequence>MDMKRPFIIGIAGGTASGKTSVCKKVIEELDLAENSSNRNAVVAVSQDSFYKDLSPHEKDLAKVGEYNFDHPDAFDEDLMKETMLKIASGKPVNLPIYDRINFKREREVIHIEPADVVIFEGILVLYDKDLRNIMHMKVFVDTDSDTRLSRRVLRDTKEKGRDLGIVLSHYTKYVKPAFEEFTLPTKKHADVILPRGADNKVGINLIIQHIKDIIISDNQLTSTRRRRQKSESGVRPH</sequence>
<evidence type="ECO:0000313" key="11">
    <source>
        <dbReference type="EMBL" id="EDV27442.1"/>
    </source>
</evidence>
<dbReference type="InterPro" id="IPR000764">
    <property type="entry name" value="Uridine_kinase-like"/>
</dbReference>
<dbReference type="RefSeq" id="XP_002109276.1">
    <property type="nucleotide sequence ID" value="XM_002109240.1"/>
</dbReference>
<dbReference type="GO" id="GO:0044206">
    <property type="term" value="P:UMP salvage"/>
    <property type="evidence" value="ECO:0007669"/>
    <property type="project" value="UniProtKB-UniPathway"/>
</dbReference>
<dbReference type="HOGENOM" id="CLU_021278_1_1_1"/>
<keyword evidence="6 9" id="KW-0418">Kinase</keyword>
<dbReference type="EMBL" id="DS985242">
    <property type="protein sequence ID" value="EDV27442.1"/>
    <property type="molecule type" value="Genomic_DNA"/>
</dbReference>
<dbReference type="PRINTS" id="PR00988">
    <property type="entry name" value="URIDINKINASE"/>
</dbReference>
<feature type="domain" description="Phosphoribulokinase/uridine kinase" evidence="10">
    <location>
        <begin position="8"/>
        <end position="202"/>
    </location>
</feature>
<evidence type="ECO:0000256" key="6">
    <source>
        <dbReference type="ARBA" id="ARBA00022777"/>
    </source>
</evidence>
<dbReference type="FunCoup" id="B3RNF1">
    <property type="interactions" value="986"/>
</dbReference>
<gene>
    <name evidence="11" type="ORF">TRIADDRAFT_20888</name>
</gene>
<comment type="catalytic activity">
    <reaction evidence="7 9">
        <text>cytidine + ATP = CMP + ADP + H(+)</text>
        <dbReference type="Rhea" id="RHEA:24674"/>
        <dbReference type="ChEBI" id="CHEBI:15378"/>
        <dbReference type="ChEBI" id="CHEBI:17562"/>
        <dbReference type="ChEBI" id="CHEBI:30616"/>
        <dbReference type="ChEBI" id="CHEBI:60377"/>
        <dbReference type="ChEBI" id="CHEBI:456216"/>
        <dbReference type="EC" id="2.7.1.48"/>
    </reaction>
</comment>
<dbReference type="CDD" id="cd02023">
    <property type="entry name" value="UMPK"/>
    <property type="match status" value="1"/>
</dbReference>
<keyword evidence="12" id="KW-1185">Reference proteome</keyword>
<dbReference type="AlphaFoldDB" id="B3RNF1"/>
<keyword evidence="4 9" id="KW-0808">Transferase</keyword>
<comment type="similarity">
    <text evidence="3 9">Belongs to the uridine kinase family.</text>
</comment>
<dbReference type="FunFam" id="3.40.50.300:FF:000339">
    <property type="entry name" value="Uridine kinase"/>
    <property type="match status" value="1"/>
</dbReference>
<evidence type="ECO:0000256" key="7">
    <source>
        <dbReference type="ARBA" id="ARBA00047436"/>
    </source>
</evidence>
<dbReference type="KEGG" id="tad:TRIADDRAFT_20888"/>
<protein>
    <recommendedName>
        <fullName evidence="9">Uridine kinase</fullName>
        <ecNumber evidence="9">2.7.1.48</ecNumber>
    </recommendedName>
</protein>
<dbReference type="GO" id="GO:0005737">
    <property type="term" value="C:cytoplasm"/>
    <property type="evidence" value="ECO:0000318"/>
    <property type="project" value="GO_Central"/>
</dbReference>
<evidence type="ECO:0000256" key="8">
    <source>
        <dbReference type="ARBA" id="ARBA00048909"/>
    </source>
</evidence>
<evidence type="ECO:0000256" key="1">
    <source>
        <dbReference type="ARBA" id="ARBA00004690"/>
    </source>
</evidence>
<dbReference type="GO" id="GO:0044211">
    <property type="term" value="P:CTP salvage"/>
    <property type="evidence" value="ECO:0007669"/>
    <property type="project" value="UniProtKB-UniPathway"/>
</dbReference>
<evidence type="ECO:0000256" key="4">
    <source>
        <dbReference type="ARBA" id="ARBA00022679"/>
    </source>
</evidence>
<dbReference type="Proteomes" id="UP000009022">
    <property type="component" value="Unassembled WGS sequence"/>
</dbReference>
<dbReference type="GO" id="GO:0043771">
    <property type="term" value="F:cytidine kinase activity"/>
    <property type="evidence" value="ECO:0007669"/>
    <property type="project" value="RHEA"/>
</dbReference>
<comment type="pathway">
    <text evidence="1 9">Pyrimidine metabolism; UMP biosynthesis via salvage pathway; UMP from uridine: step 1/1.</text>
</comment>
<proteinExistence type="inferred from homology"/>
<evidence type="ECO:0000313" key="12">
    <source>
        <dbReference type="Proteomes" id="UP000009022"/>
    </source>
</evidence>
<dbReference type="NCBIfam" id="NF004018">
    <property type="entry name" value="PRK05480.1"/>
    <property type="match status" value="1"/>
</dbReference>
<reference evidence="11 12" key="1">
    <citation type="journal article" date="2008" name="Nature">
        <title>The Trichoplax genome and the nature of placozoans.</title>
        <authorList>
            <person name="Srivastava M."/>
            <person name="Begovic E."/>
            <person name="Chapman J."/>
            <person name="Putnam N.H."/>
            <person name="Hellsten U."/>
            <person name="Kawashima T."/>
            <person name="Kuo A."/>
            <person name="Mitros T."/>
            <person name="Salamov A."/>
            <person name="Carpenter M.L."/>
            <person name="Signorovitch A.Y."/>
            <person name="Moreno M.A."/>
            <person name="Kamm K."/>
            <person name="Grimwood J."/>
            <person name="Schmutz J."/>
            <person name="Shapiro H."/>
            <person name="Grigoriev I.V."/>
            <person name="Buss L.W."/>
            <person name="Schierwater B."/>
            <person name="Dellaporta S.L."/>
            <person name="Rokhsar D.S."/>
        </authorList>
    </citation>
    <scope>NUCLEOTIDE SEQUENCE [LARGE SCALE GENOMIC DNA]</scope>
    <source>
        <strain evidence="11 12">Grell-BS-1999</strain>
    </source>
</reference>
<accession>B3RNF1</accession>
<dbReference type="InParanoid" id="B3RNF1"/>
<dbReference type="GeneID" id="6751060"/>
<keyword evidence="5 9" id="KW-0547">Nucleotide-binding</keyword>
<dbReference type="InterPro" id="IPR006083">
    <property type="entry name" value="PRK/URK"/>
</dbReference>
<dbReference type="InterPro" id="IPR027417">
    <property type="entry name" value="P-loop_NTPase"/>
</dbReference>
<dbReference type="eggNOG" id="KOG4203">
    <property type="taxonomic scope" value="Eukaryota"/>
</dbReference>
<dbReference type="CTD" id="6751060"/>
<dbReference type="OrthoDB" id="10257085at2759"/>
<dbReference type="Pfam" id="PF00485">
    <property type="entry name" value="PRK"/>
    <property type="match status" value="1"/>
</dbReference>
<organism evidence="11 12">
    <name type="scientific">Trichoplax adhaerens</name>
    <name type="common">Trichoplax reptans</name>
    <dbReference type="NCBI Taxonomy" id="10228"/>
    <lineage>
        <taxon>Eukaryota</taxon>
        <taxon>Metazoa</taxon>
        <taxon>Placozoa</taxon>
        <taxon>Uniplacotomia</taxon>
        <taxon>Trichoplacea</taxon>
        <taxon>Trichoplacidae</taxon>
        <taxon>Trichoplax</taxon>
    </lineage>
</organism>
<dbReference type="PhylomeDB" id="B3RNF1"/>
<dbReference type="GO" id="GO:0004849">
    <property type="term" value="F:uridine kinase activity"/>
    <property type="evidence" value="ECO:0000318"/>
    <property type="project" value="GO_Central"/>
</dbReference>
<dbReference type="NCBIfam" id="TIGR00235">
    <property type="entry name" value="udk"/>
    <property type="match status" value="1"/>
</dbReference>
<keyword evidence="9" id="KW-0067">ATP-binding</keyword>
<dbReference type="STRING" id="10228.B3RNF1"/>
<comment type="catalytic activity">
    <reaction evidence="8 9">
        <text>uridine + ATP = UMP + ADP + H(+)</text>
        <dbReference type="Rhea" id="RHEA:16825"/>
        <dbReference type="ChEBI" id="CHEBI:15378"/>
        <dbReference type="ChEBI" id="CHEBI:16704"/>
        <dbReference type="ChEBI" id="CHEBI:30616"/>
        <dbReference type="ChEBI" id="CHEBI:57865"/>
        <dbReference type="ChEBI" id="CHEBI:456216"/>
        <dbReference type="EC" id="2.7.1.48"/>
    </reaction>
</comment>
<evidence type="ECO:0000256" key="5">
    <source>
        <dbReference type="ARBA" id="ARBA00022741"/>
    </source>
</evidence>
<dbReference type="SUPFAM" id="SSF52540">
    <property type="entry name" value="P-loop containing nucleoside triphosphate hydrolases"/>
    <property type="match status" value="1"/>
</dbReference>
<evidence type="ECO:0000256" key="9">
    <source>
        <dbReference type="RuleBase" id="RU003825"/>
    </source>
</evidence>
<evidence type="ECO:0000256" key="2">
    <source>
        <dbReference type="ARBA" id="ARBA00004784"/>
    </source>
</evidence>
<comment type="pathway">
    <text evidence="2 9">Pyrimidine metabolism; CTP biosynthesis via salvage pathway; CTP from cytidine: step 1/3.</text>
</comment>
<dbReference type="EC" id="2.7.1.48" evidence="9"/>
<evidence type="ECO:0000256" key="3">
    <source>
        <dbReference type="ARBA" id="ARBA00005408"/>
    </source>
</evidence>
<dbReference type="Gene3D" id="3.40.50.300">
    <property type="entry name" value="P-loop containing nucleotide triphosphate hydrolases"/>
    <property type="match status" value="1"/>
</dbReference>
<dbReference type="UniPathway" id="UPA00579">
    <property type="reaction ID" value="UER00640"/>
</dbReference>
<dbReference type="UniPathway" id="UPA00574">
    <property type="reaction ID" value="UER00637"/>
</dbReference>
<dbReference type="OMA" id="TVKPMHE"/>
<dbReference type="PANTHER" id="PTHR10285">
    <property type="entry name" value="URIDINE KINASE"/>
    <property type="match status" value="1"/>
</dbReference>
<evidence type="ECO:0000259" key="10">
    <source>
        <dbReference type="Pfam" id="PF00485"/>
    </source>
</evidence>